<dbReference type="AlphaFoldDB" id="A0A811K9D9"/>
<dbReference type="SUPFAM" id="SSF140741">
    <property type="entry name" value="RUN domain-like"/>
    <property type="match status" value="1"/>
</dbReference>
<dbReference type="GO" id="GO:0032880">
    <property type="term" value="P:regulation of protein localization"/>
    <property type="evidence" value="ECO:0007669"/>
    <property type="project" value="TreeGrafter"/>
</dbReference>
<dbReference type="Proteomes" id="UP000614601">
    <property type="component" value="Unassembled WGS sequence"/>
</dbReference>
<dbReference type="PANTHER" id="PTHR46556">
    <property type="entry name" value="PLECKSTRIN HOMOLOGY DOMAIN-CONTAINING FAMILY M MEMBER 2"/>
    <property type="match status" value="1"/>
</dbReference>
<dbReference type="InterPro" id="IPR057288">
    <property type="entry name" value="PH_PLEKHM2"/>
</dbReference>
<feature type="region of interest" description="Disordered" evidence="5">
    <location>
        <begin position="277"/>
        <end position="388"/>
    </location>
</feature>
<reference evidence="8" key="1">
    <citation type="submission" date="2020-09" db="EMBL/GenBank/DDBJ databases">
        <authorList>
            <person name="Kikuchi T."/>
        </authorList>
    </citation>
    <scope>NUCLEOTIDE SEQUENCE</scope>
    <source>
        <strain evidence="8">SH1</strain>
    </source>
</reference>
<dbReference type="GO" id="GO:0032418">
    <property type="term" value="P:lysosome localization"/>
    <property type="evidence" value="ECO:0007669"/>
    <property type="project" value="TreeGrafter"/>
</dbReference>
<keyword evidence="9" id="KW-1185">Reference proteome</keyword>
<organism evidence="8 9">
    <name type="scientific">Bursaphelenchus okinawaensis</name>
    <dbReference type="NCBI Taxonomy" id="465554"/>
    <lineage>
        <taxon>Eukaryota</taxon>
        <taxon>Metazoa</taxon>
        <taxon>Ecdysozoa</taxon>
        <taxon>Nematoda</taxon>
        <taxon>Chromadorea</taxon>
        <taxon>Rhabditida</taxon>
        <taxon>Tylenchina</taxon>
        <taxon>Tylenchomorpha</taxon>
        <taxon>Aphelenchoidea</taxon>
        <taxon>Aphelenchoididae</taxon>
        <taxon>Bursaphelenchus</taxon>
    </lineage>
</organism>
<dbReference type="GO" id="GO:0005765">
    <property type="term" value="C:lysosomal membrane"/>
    <property type="evidence" value="ECO:0007669"/>
    <property type="project" value="UniProtKB-SubCell"/>
</dbReference>
<dbReference type="Gene3D" id="2.30.29.30">
    <property type="entry name" value="Pleckstrin-homology domain (PH domain)/Phosphotyrosine-binding domain (PTB)"/>
    <property type="match status" value="1"/>
</dbReference>
<accession>A0A811K9D9</accession>
<dbReference type="OrthoDB" id="9983817at2759"/>
<evidence type="ECO:0000256" key="5">
    <source>
        <dbReference type="SAM" id="MobiDB-lite"/>
    </source>
</evidence>
<dbReference type="Proteomes" id="UP000783686">
    <property type="component" value="Unassembled WGS sequence"/>
</dbReference>
<keyword evidence="4" id="KW-0458">Lysosome</keyword>
<dbReference type="SMART" id="SM00233">
    <property type="entry name" value="PH"/>
    <property type="match status" value="1"/>
</dbReference>
<evidence type="ECO:0000256" key="2">
    <source>
        <dbReference type="ARBA" id="ARBA00004656"/>
    </source>
</evidence>
<feature type="region of interest" description="Disordered" evidence="5">
    <location>
        <begin position="219"/>
        <end position="259"/>
    </location>
</feature>
<comment type="caution">
    <text evidence="8">The sequence shown here is derived from an EMBL/GenBank/DDBJ whole genome shotgun (WGS) entry which is preliminary data.</text>
</comment>
<gene>
    <name evidence="8" type="ORF">BOKJ2_LOCUS4172</name>
</gene>
<dbReference type="GO" id="GO:0007030">
    <property type="term" value="P:Golgi organization"/>
    <property type="evidence" value="ECO:0007669"/>
    <property type="project" value="TreeGrafter"/>
</dbReference>
<proteinExistence type="predicted"/>
<name>A0A811K9D9_9BILA</name>
<dbReference type="SUPFAM" id="SSF50729">
    <property type="entry name" value="PH domain-like"/>
    <property type="match status" value="1"/>
</dbReference>
<dbReference type="InterPro" id="IPR001849">
    <property type="entry name" value="PH_domain"/>
</dbReference>
<dbReference type="Gene3D" id="1.20.58.900">
    <property type="match status" value="1"/>
</dbReference>
<dbReference type="InterPro" id="IPR053015">
    <property type="entry name" value="PH_domain-containing_M2"/>
</dbReference>
<dbReference type="EMBL" id="CAJFDH010000002">
    <property type="protein sequence ID" value="CAD5212371.1"/>
    <property type="molecule type" value="Genomic_DNA"/>
</dbReference>
<evidence type="ECO:0000256" key="4">
    <source>
        <dbReference type="ARBA" id="ARBA00023228"/>
    </source>
</evidence>
<evidence type="ECO:0008006" key="10">
    <source>
        <dbReference type="Google" id="ProtNLM"/>
    </source>
</evidence>
<sequence>MFHLAPVGIDSRSRVKKDKHQEFLNDVKACVKACLRFGQNEVPGREVEAVELLRTLDSFLSHGFLVSPKCYWLYVKEFIPHDIQRDLQIEWQTKDDRKLSVGWLKTTLNNKTLNFEFLSFVAQPSIIKKHYDKNAAMRNQALLKMIAVGVDPLSNVNFKFISPAYRESQEIPLAQFSTQAPIYHVPSSTAIQPRTISRRRLNRPDLILSASVHAADSSSSFRVGSFDHPGPKEDREEEDEDLPRVELPQSANEPFLSTTRDQEYILDAMIKNHRQRIQSSARFESDSEEEAPKEEDSARRMSSSPSKTSRRRSIKAREKSMDASIPSSPSSSTSSGAAKSTNVNEEVKEEENLLDDVENGNDEVSEEVFEHEVEENGVDHNEEKDEKPEFEKFVIDEPIEGNLQLISGEIVNLAMQVFRQDSERYQAMFSIYVNYAVGEPQRRFLLLTDQCIYLLKAKLENTEEDTIQASSYTVAGIKFDSLSKSLENMSPIRMLGESSMAQNVSLGDNTKYKYETEVFLNLNNLDCISIGISSQSLCFHSTNKQIFAYSPDRREKQFQIETASQNLAELIVFKLNTIVKNKFRHLLAIDRNQNTFGSIIMHNFVRKELALPQVEIKRASLVYWLQSIKESEASRDTMESYIFVRNVYPSAWRKKMDDWTQSYFIMREHMLYQFTDSTCKEAISSVDLREKVELLEQVELKNDENFVFQLTLTEEPFIQFSFETSEEMNKWITAMRTAINSSHALELDSVACLVLCTDTTILFVQEGANFLVDGFVRSLHKISLREVHSVSSAKSTAHRLIAIQRESGDSEWVFFRNDTELYNFVTFLQNEWGLKVEEHGENWMESDNVHGKIYRQYLHKPDFFQHKMN</sequence>
<evidence type="ECO:0000256" key="3">
    <source>
        <dbReference type="ARBA" id="ARBA00022490"/>
    </source>
</evidence>
<dbReference type="GO" id="GO:0019894">
    <property type="term" value="F:kinesin binding"/>
    <property type="evidence" value="ECO:0007669"/>
    <property type="project" value="TreeGrafter"/>
</dbReference>
<feature type="compositionally biased region" description="Acidic residues" evidence="5">
    <location>
        <begin position="347"/>
        <end position="376"/>
    </location>
</feature>
<feature type="domain" description="PH" evidence="6">
    <location>
        <begin position="635"/>
        <end position="740"/>
    </location>
</feature>
<dbReference type="InterPro" id="IPR011993">
    <property type="entry name" value="PH-like_dom_sf"/>
</dbReference>
<dbReference type="PANTHER" id="PTHR46556:SF1">
    <property type="entry name" value="PLECKSTRIN HOMOLOGY DOMAIN-CONTAINING FAMILY M MEMBER 2"/>
    <property type="match status" value="1"/>
</dbReference>
<dbReference type="PROSITE" id="PS50826">
    <property type="entry name" value="RUN"/>
    <property type="match status" value="1"/>
</dbReference>
<feature type="compositionally biased region" description="Low complexity" evidence="5">
    <location>
        <begin position="322"/>
        <end position="344"/>
    </location>
</feature>
<feature type="compositionally biased region" description="Basic and acidic residues" evidence="5">
    <location>
        <begin position="377"/>
        <end position="388"/>
    </location>
</feature>
<evidence type="ECO:0000259" key="6">
    <source>
        <dbReference type="PROSITE" id="PS50003"/>
    </source>
</evidence>
<protein>
    <recommendedName>
        <fullName evidence="10">PH domain-containing protein</fullName>
    </recommendedName>
</protein>
<dbReference type="Pfam" id="PF00169">
    <property type="entry name" value="PH"/>
    <property type="match status" value="1"/>
</dbReference>
<keyword evidence="3" id="KW-0963">Cytoplasm</keyword>
<dbReference type="InterPro" id="IPR037213">
    <property type="entry name" value="Run_dom_sf"/>
</dbReference>
<evidence type="ECO:0000313" key="9">
    <source>
        <dbReference type="Proteomes" id="UP000614601"/>
    </source>
</evidence>
<dbReference type="InterPro" id="IPR004012">
    <property type="entry name" value="Run_dom"/>
</dbReference>
<evidence type="ECO:0000256" key="1">
    <source>
        <dbReference type="ARBA" id="ARBA00004496"/>
    </source>
</evidence>
<dbReference type="GO" id="GO:0010008">
    <property type="term" value="C:endosome membrane"/>
    <property type="evidence" value="ECO:0007669"/>
    <property type="project" value="TreeGrafter"/>
</dbReference>
<feature type="domain" description="RUN" evidence="7">
    <location>
        <begin position="43"/>
        <end position="165"/>
    </location>
</feature>
<evidence type="ECO:0000259" key="7">
    <source>
        <dbReference type="PROSITE" id="PS50826"/>
    </source>
</evidence>
<comment type="subcellular location">
    <subcellularLocation>
        <location evidence="1">Cytoplasm</location>
    </subcellularLocation>
    <subcellularLocation>
        <location evidence="2">Lysosome membrane</location>
    </subcellularLocation>
</comment>
<dbReference type="Pfam" id="PF23142">
    <property type="entry name" value="PH_PLEKHM2"/>
    <property type="match status" value="1"/>
</dbReference>
<dbReference type="PROSITE" id="PS50003">
    <property type="entry name" value="PH_DOMAIN"/>
    <property type="match status" value="1"/>
</dbReference>
<evidence type="ECO:0000313" key="8">
    <source>
        <dbReference type="EMBL" id="CAD5212371.1"/>
    </source>
</evidence>
<dbReference type="EMBL" id="CAJFCW020000002">
    <property type="protein sequence ID" value="CAG9095706.1"/>
    <property type="molecule type" value="Genomic_DNA"/>
</dbReference>
<feature type="compositionally biased region" description="Polar residues" evidence="5">
    <location>
        <begin position="249"/>
        <end position="259"/>
    </location>
</feature>